<comment type="subcellular location">
    <subcellularLocation>
        <location evidence="2">Cell membrane</location>
        <topology evidence="2">Multi-pass membrane protein</topology>
    </subcellularLocation>
</comment>
<evidence type="ECO:0000256" key="10">
    <source>
        <dbReference type="ARBA" id="ARBA00023004"/>
    </source>
</evidence>
<evidence type="ECO:0000256" key="11">
    <source>
        <dbReference type="ARBA" id="ARBA00023136"/>
    </source>
</evidence>
<gene>
    <name evidence="15" type="ORF">G3446_14765</name>
</gene>
<keyword evidence="6 13" id="KW-0812">Transmembrane</keyword>
<feature type="transmembrane region" description="Helical" evidence="13">
    <location>
        <begin position="54"/>
        <end position="71"/>
    </location>
</feature>
<evidence type="ECO:0000256" key="6">
    <source>
        <dbReference type="ARBA" id="ARBA00022692"/>
    </source>
</evidence>
<evidence type="ECO:0000259" key="14">
    <source>
        <dbReference type="Pfam" id="PF01292"/>
    </source>
</evidence>
<keyword evidence="3" id="KW-0813">Transport</keyword>
<dbReference type="InterPro" id="IPR052168">
    <property type="entry name" value="Cytochrome_b561_oxidase"/>
</dbReference>
<reference evidence="15 16" key="1">
    <citation type="submission" date="2020-02" db="EMBL/GenBank/DDBJ databases">
        <title>Genome sequences of Thiorhodococcus mannitoliphagus and Thiorhodococcus minor, purple sulfur photosynthetic bacteria in the gammaproteobacterial family, Chromatiaceae.</title>
        <authorList>
            <person name="Aviles F.A."/>
            <person name="Meyer T.E."/>
            <person name="Kyndt J.A."/>
        </authorList>
    </citation>
    <scope>NUCLEOTIDE SEQUENCE [LARGE SCALE GENOMIC DNA]</scope>
    <source>
        <strain evidence="15 16">DSM 11518</strain>
    </source>
</reference>
<keyword evidence="10" id="KW-0408">Iron</keyword>
<keyword evidence="16" id="KW-1185">Reference proteome</keyword>
<evidence type="ECO:0000256" key="1">
    <source>
        <dbReference type="ARBA" id="ARBA00001970"/>
    </source>
</evidence>
<dbReference type="Pfam" id="PF01292">
    <property type="entry name" value="Ni_hydr_CYTB"/>
    <property type="match status" value="1"/>
</dbReference>
<dbReference type="InterPro" id="IPR016174">
    <property type="entry name" value="Di-haem_cyt_TM"/>
</dbReference>
<keyword evidence="9 13" id="KW-1133">Transmembrane helix</keyword>
<comment type="cofactor">
    <cofactor evidence="1">
        <name>heme b</name>
        <dbReference type="ChEBI" id="CHEBI:60344"/>
    </cofactor>
</comment>
<dbReference type="GO" id="GO:0009055">
    <property type="term" value="F:electron transfer activity"/>
    <property type="evidence" value="ECO:0007669"/>
    <property type="project" value="InterPro"/>
</dbReference>
<dbReference type="AlphaFoldDB" id="A0A6M0K1D1"/>
<dbReference type="GO" id="GO:0005886">
    <property type="term" value="C:plasma membrane"/>
    <property type="evidence" value="ECO:0007669"/>
    <property type="project" value="UniProtKB-SubCell"/>
</dbReference>
<evidence type="ECO:0000256" key="8">
    <source>
        <dbReference type="ARBA" id="ARBA00022982"/>
    </source>
</evidence>
<dbReference type="GO" id="GO:0046872">
    <property type="term" value="F:metal ion binding"/>
    <property type="evidence" value="ECO:0007669"/>
    <property type="project" value="UniProtKB-KW"/>
</dbReference>
<organism evidence="15 16">
    <name type="scientific">Thiorhodococcus minor</name>
    <dbReference type="NCBI Taxonomy" id="57489"/>
    <lineage>
        <taxon>Bacteria</taxon>
        <taxon>Pseudomonadati</taxon>
        <taxon>Pseudomonadota</taxon>
        <taxon>Gammaproteobacteria</taxon>
        <taxon>Chromatiales</taxon>
        <taxon>Chromatiaceae</taxon>
        <taxon>Thiorhodococcus</taxon>
    </lineage>
</organism>
<evidence type="ECO:0000256" key="9">
    <source>
        <dbReference type="ARBA" id="ARBA00022989"/>
    </source>
</evidence>
<feature type="transmembrane region" description="Helical" evidence="13">
    <location>
        <begin position="143"/>
        <end position="163"/>
    </location>
</feature>
<dbReference type="PANTHER" id="PTHR30529">
    <property type="entry name" value="CYTOCHROME B561"/>
    <property type="match status" value="1"/>
</dbReference>
<evidence type="ECO:0000256" key="7">
    <source>
        <dbReference type="ARBA" id="ARBA00022723"/>
    </source>
</evidence>
<proteinExistence type="inferred from homology"/>
<name>A0A6M0K1D1_9GAMM</name>
<comment type="similarity">
    <text evidence="12">Belongs to the cytochrome b561 family.</text>
</comment>
<feature type="transmembrane region" description="Helical" evidence="13">
    <location>
        <begin position="12"/>
        <end position="34"/>
    </location>
</feature>
<keyword evidence="8" id="KW-0249">Electron transport</keyword>
<dbReference type="Gene3D" id="1.20.950.20">
    <property type="entry name" value="Transmembrane di-heme cytochromes, Chain C"/>
    <property type="match status" value="1"/>
</dbReference>
<keyword evidence="5" id="KW-0349">Heme</keyword>
<dbReference type="PANTHER" id="PTHR30529:SF1">
    <property type="entry name" value="CYTOCHROME B561 HOMOLOG 2"/>
    <property type="match status" value="1"/>
</dbReference>
<keyword evidence="7" id="KW-0479">Metal-binding</keyword>
<evidence type="ECO:0000256" key="5">
    <source>
        <dbReference type="ARBA" id="ARBA00022617"/>
    </source>
</evidence>
<feature type="domain" description="Cytochrome b561 bacterial/Ni-hydrogenase" evidence="14">
    <location>
        <begin position="9"/>
        <end position="179"/>
    </location>
</feature>
<evidence type="ECO:0000313" key="16">
    <source>
        <dbReference type="Proteomes" id="UP000483379"/>
    </source>
</evidence>
<evidence type="ECO:0000256" key="12">
    <source>
        <dbReference type="ARBA" id="ARBA00037975"/>
    </source>
</evidence>
<keyword evidence="4" id="KW-1003">Cell membrane</keyword>
<keyword evidence="11 13" id="KW-0472">Membrane</keyword>
<evidence type="ECO:0000256" key="2">
    <source>
        <dbReference type="ARBA" id="ARBA00004651"/>
    </source>
</evidence>
<comment type="caution">
    <text evidence="15">The sequence shown here is derived from an EMBL/GenBank/DDBJ whole genome shotgun (WGS) entry which is preliminary data.</text>
</comment>
<dbReference type="GO" id="GO:0022904">
    <property type="term" value="P:respiratory electron transport chain"/>
    <property type="evidence" value="ECO:0007669"/>
    <property type="project" value="InterPro"/>
</dbReference>
<sequence length="194" mass="21689">MWRSTENAYGLVTILFHWLTALAVIALFGLGLWMVELTYYDAWYRTAPWIHKSLGALLLIALAWRLGWRIIDRPPPPEPSLSRFERIASRSTHLILYLLLFAVAITGYLISTAEGQGISVFGVFEIPATLSHLPGQADWAGELHLALAMALIGLAAAHALAALKHHFLDRDRTLLRMLGRSSSPQQPTQERSPR</sequence>
<dbReference type="SUPFAM" id="SSF81342">
    <property type="entry name" value="Transmembrane di-heme cytochromes"/>
    <property type="match status" value="1"/>
</dbReference>
<protein>
    <submittedName>
        <fullName evidence="15">Cytochrome b</fullName>
    </submittedName>
</protein>
<evidence type="ECO:0000256" key="3">
    <source>
        <dbReference type="ARBA" id="ARBA00022448"/>
    </source>
</evidence>
<evidence type="ECO:0000313" key="15">
    <source>
        <dbReference type="EMBL" id="NEV63134.1"/>
    </source>
</evidence>
<dbReference type="EMBL" id="JAAIJQ010000042">
    <property type="protein sequence ID" value="NEV63134.1"/>
    <property type="molecule type" value="Genomic_DNA"/>
</dbReference>
<dbReference type="Proteomes" id="UP000483379">
    <property type="component" value="Unassembled WGS sequence"/>
</dbReference>
<feature type="transmembrane region" description="Helical" evidence="13">
    <location>
        <begin position="92"/>
        <end position="110"/>
    </location>
</feature>
<dbReference type="GO" id="GO:0020037">
    <property type="term" value="F:heme binding"/>
    <property type="evidence" value="ECO:0007669"/>
    <property type="project" value="TreeGrafter"/>
</dbReference>
<evidence type="ECO:0000256" key="4">
    <source>
        <dbReference type="ARBA" id="ARBA00022475"/>
    </source>
</evidence>
<accession>A0A6M0K1D1</accession>
<evidence type="ECO:0000256" key="13">
    <source>
        <dbReference type="SAM" id="Phobius"/>
    </source>
</evidence>
<dbReference type="InterPro" id="IPR011577">
    <property type="entry name" value="Cyt_b561_bac/Ni-Hgenase"/>
</dbReference>
<dbReference type="RefSeq" id="WP_164453596.1">
    <property type="nucleotide sequence ID" value="NZ_JAAIJQ010000042.1"/>
</dbReference>